<protein>
    <recommendedName>
        <fullName evidence="3">Phage ABA sandwich domain-containing protein</fullName>
    </recommendedName>
</protein>
<dbReference type="RefSeq" id="WP_109368305.1">
    <property type="nucleotide sequence ID" value="NZ_OOFM01000005.1"/>
</dbReference>
<proteinExistence type="predicted"/>
<evidence type="ECO:0000313" key="2">
    <source>
        <dbReference type="Proteomes" id="UP000246073"/>
    </source>
</evidence>
<name>A0A2P9HKW0_9HYPH</name>
<sequence>MVTDLITRLSKLDAPDREVDAEIYILFNIPAERAGRIDYSNGMVGWWPKDGPYVSAVTVPAYTESIEVVIAQARRLWSDVMYRVGNDGEGPDPSLYMGELFIPGEQKDSYFTGLSPVDAVSLCIALLRAKEASNAE</sequence>
<accession>A0A2P9HKW0</accession>
<reference evidence="2" key="1">
    <citation type="submission" date="2017-12" db="EMBL/GenBank/DDBJ databases">
        <authorList>
            <person name="Diaz M."/>
        </authorList>
    </citation>
    <scope>NUCLEOTIDE SEQUENCE [LARGE SCALE GENOMIC DNA]</scope>
    <source>
        <strain evidence="2">FI11154</strain>
    </source>
</reference>
<organism evidence="1 2">
    <name type="scientific">Ochrobactrum soli</name>
    <dbReference type="NCBI Taxonomy" id="2448455"/>
    <lineage>
        <taxon>Bacteria</taxon>
        <taxon>Pseudomonadati</taxon>
        <taxon>Pseudomonadota</taxon>
        <taxon>Alphaproteobacteria</taxon>
        <taxon>Hyphomicrobiales</taxon>
        <taxon>Brucellaceae</taxon>
        <taxon>Brucella/Ochrobactrum group</taxon>
        <taxon>Ochrobactrum</taxon>
    </lineage>
</organism>
<evidence type="ECO:0008006" key="3">
    <source>
        <dbReference type="Google" id="ProtNLM"/>
    </source>
</evidence>
<gene>
    <name evidence="1" type="ORF">OHAE_317</name>
</gene>
<dbReference type="Proteomes" id="UP000246073">
    <property type="component" value="Unassembled WGS sequence"/>
</dbReference>
<dbReference type="AlphaFoldDB" id="A0A2P9HKW0"/>
<dbReference type="EMBL" id="OOFM01000005">
    <property type="protein sequence ID" value="SPL64450.1"/>
    <property type="molecule type" value="Genomic_DNA"/>
</dbReference>
<evidence type="ECO:0000313" key="1">
    <source>
        <dbReference type="EMBL" id="SPL64450.1"/>
    </source>
</evidence>